<reference evidence="2 3" key="1">
    <citation type="submission" date="2016-08" db="EMBL/GenBank/DDBJ databases">
        <title>Complete genome sequence of Spiroplasma helicoides TABS-2 (DSM 22551).</title>
        <authorList>
            <person name="Shen W.-Y."/>
            <person name="Lo W.-S."/>
            <person name="Lai Y.-C."/>
            <person name="Kuo C.-H."/>
        </authorList>
    </citation>
    <scope>NUCLEOTIDE SEQUENCE [LARGE SCALE GENOMIC DNA]</scope>
    <source>
        <strain evidence="2 3">TABS-2</strain>
    </source>
</reference>
<keyword evidence="1" id="KW-0479">Metal-binding</keyword>
<dbReference type="RefSeq" id="WP_084449261.1">
    <property type="nucleotide sequence ID" value="NZ_CP017015.1"/>
</dbReference>
<dbReference type="GO" id="GO:0046872">
    <property type="term" value="F:metal ion binding"/>
    <property type="evidence" value="ECO:0007669"/>
    <property type="project" value="UniProtKB-KW"/>
</dbReference>
<evidence type="ECO:0000313" key="2">
    <source>
        <dbReference type="EMBL" id="AOG60751.1"/>
    </source>
</evidence>
<dbReference type="KEGG" id="shj:SHELI_v1c08020"/>
<dbReference type="OrthoDB" id="9807664at2"/>
<protein>
    <submittedName>
        <fullName evidence="2">DNA-3-methyladenine glycosidase I</fullName>
    </submittedName>
</protein>
<keyword evidence="3" id="KW-1185">Reference proteome</keyword>
<dbReference type="SUPFAM" id="SSF48150">
    <property type="entry name" value="DNA-glycosylase"/>
    <property type="match status" value="1"/>
</dbReference>
<dbReference type="Pfam" id="PF03352">
    <property type="entry name" value="Adenine_glyco"/>
    <property type="match status" value="1"/>
</dbReference>
<dbReference type="GO" id="GO:0006284">
    <property type="term" value="P:base-excision repair"/>
    <property type="evidence" value="ECO:0007669"/>
    <property type="project" value="InterPro"/>
</dbReference>
<dbReference type="PATRIC" id="fig|216938.3.peg.815"/>
<keyword evidence="1" id="KW-0862">Zinc</keyword>
<dbReference type="PANTHER" id="PTHR30037:SF4">
    <property type="entry name" value="DNA-3-METHYLADENINE GLYCOSYLASE I"/>
    <property type="match status" value="1"/>
</dbReference>
<dbReference type="InterPro" id="IPR011257">
    <property type="entry name" value="DNA_glycosylase"/>
</dbReference>
<accession>A0A1B3SLD9</accession>
<dbReference type="InterPro" id="IPR005019">
    <property type="entry name" value="Adenine_glyco"/>
</dbReference>
<organism evidence="2 3">
    <name type="scientific">Spiroplasma helicoides</name>
    <dbReference type="NCBI Taxonomy" id="216938"/>
    <lineage>
        <taxon>Bacteria</taxon>
        <taxon>Bacillati</taxon>
        <taxon>Mycoplasmatota</taxon>
        <taxon>Mollicutes</taxon>
        <taxon>Entomoplasmatales</taxon>
        <taxon>Spiroplasmataceae</taxon>
        <taxon>Spiroplasma</taxon>
    </lineage>
</organism>
<dbReference type="STRING" id="216938.SHELI_v1c08020"/>
<dbReference type="Gene3D" id="1.10.340.30">
    <property type="entry name" value="Hypothetical protein, domain 2"/>
    <property type="match status" value="1"/>
</dbReference>
<feature type="binding site" evidence="1">
    <location>
        <position position="179"/>
    </location>
    <ligand>
        <name>Zn(2+)</name>
        <dbReference type="ChEBI" id="CHEBI:29105"/>
    </ligand>
</feature>
<dbReference type="InterPro" id="IPR052891">
    <property type="entry name" value="DNA-3mA_glycosylase"/>
</dbReference>
<dbReference type="EMBL" id="CP017015">
    <property type="protein sequence ID" value="AOG60751.1"/>
    <property type="molecule type" value="Genomic_DNA"/>
</dbReference>
<feature type="binding site" evidence="1">
    <location>
        <position position="175"/>
    </location>
    <ligand>
        <name>Zn(2+)</name>
        <dbReference type="ChEBI" id="CHEBI:29105"/>
    </ligand>
</feature>
<keyword evidence="2" id="KW-0378">Hydrolase</keyword>
<dbReference type="AlphaFoldDB" id="A0A1B3SLD9"/>
<keyword evidence="2" id="KW-0326">Glycosidase</keyword>
<proteinExistence type="predicted"/>
<dbReference type="PANTHER" id="PTHR30037">
    <property type="entry name" value="DNA-3-METHYLADENINE GLYCOSYLASE 1"/>
    <property type="match status" value="1"/>
</dbReference>
<evidence type="ECO:0000313" key="3">
    <source>
        <dbReference type="Proteomes" id="UP000094378"/>
    </source>
</evidence>
<evidence type="ECO:0000256" key="1">
    <source>
        <dbReference type="PIRSR" id="PIRSR605019-1"/>
    </source>
</evidence>
<dbReference type="GO" id="GO:0008725">
    <property type="term" value="F:DNA-3-methyladenine glycosylase activity"/>
    <property type="evidence" value="ECO:0007669"/>
    <property type="project" value="InterPro"/>
</dbReference>
<name>A0A1B3SLD9_9MOLU</name>
<feature type="binding site" evidence="1">
    <location>
        <position position="4"/>
    </location>
    <ligand>
        <name>Zn(2+)</name>
        <dbReference type="ChEBI" id="CHEBI:29105"/>
    </ligand>
</feature>
<dbReference type="Proteomes" id="UP000094378">
    <property type="component" value="Chromosome"/>
</dbReference>
<feature type="binding site" evidence="1">
    <location>
        <position position="17"/>
    </location>
    <ligand>
        <name>Zn(2+)</name>
        <dbReference type="ChEBI" id="CHEBI:29105"/>
    </ligand>
</feature>
<sequence length="187" mass="21793">MDRCSWANGSQDMINYHDYEWGVPSYDDNVLFEFLVLEIMQAGLSWATIISKRSSIKDAFSNWDYKKVSSYDNTKIEELMNNKNIIRNRLKIDLIILNAKKFIDIIHDYKSFSNYIWKFVNNKPIINNFEYASNVPSSTKLSKTISDDLKKKGFKFVGPTIVYSFLQAIGVVNDHTKNCYIKKLNSQ</sequence>
<gene>
    <name evidence="2" type="primary">tag</name>
    <name evidence="2" type="ORF">SHELI_v1c08020</name>
</gene>